<evidence type="ECO:0000256" key="1">
    <source>
        <dbReference type="SAM" id="SignalP"/>
    </source>
</evidence>
<proteinExistence type="predicted"/>
<name>A0AA35KMK0_9SAUR</name>
<feature type="chain" id="PRO_5041364261" description="Apolipoprotein A-I" evidence="1">
    <location>
        <begin position="19"/>
        <end position="245"/>
    </location>
</feature>
<reference evidence="2" key="1">
    <citation type="submission" date="2022-12" db="EMBL/GenBank/DDBJ databases">
        <authorList>
            <person name="Alioto T."/>
            <person name="Alioto T."/>
            <person name="Gomez Garrido J."/>
        </authorList>
    </citation>
    <scope>NUCLEOTIDE SEQUENCE</scope>
</reference>
<organism evidence="2 3">
    <name type="scientific">Podarcis lilfordi</name>
    <name type="common">Lilford's wall lizard</name>
    <dbReference type="NCBI Taxonomy" id="74358"/>
    <lineage>
        <taxon>Eukaryota</taxon>
        <taxon>Metazoa</taxon>
        <taxon>Chordata</taxon>
        <taxon>Craniata</taxon>
        <taxon>Vertebrata</taxon>
        <taxon>Euteleostomi</taxon>
        <taxon>Lepidosauria</taxon>
        <taxon>Squamata</taxon>
        <taxon>Bifurcata</taxon>
        <taxon>Unidentata</taxon>
        <taxon>Episquamata</taxon>
        <taxon>Laterata</taxon>
        <taxon>Lacertibaenia</taxon>
        <taxon>Lacertidae</taxon>
        <taxon>Podarcis</taxon>
    </lineage>
</organism>
<accession>A0AA35KMK0</accession>
<evidence type="ECO:0008006" key="4">
    <source>
        <dbReference type="Google" id="ProtNLM"/>
    </source>
</evidence>
<dbReference type="AlphaFoldDB" id="A0AA35KMK0"/>
<keyword evidence="1" id="KW-0732">Signal</keyword>
<dbReference type="Gene3D" id="1.20.120.20">
    <property type="entry name" value="Apolipoprotein"/>
    <property type="match status" value="1"/>
</dbReference>
<evidence type="ECO:0000313" key="3">
    <source>
        <dbReference type="Proteomes" id="UP001178461"/>
    </source>
</evidence>
<evidence type="ECO:0000313" key="2">
    <source>
        <dbReference type="EMBL" id="CAI5780965.1"/>
    </source>
</evidence>
<dbReference type="SUPFAM" id="SSF47162">
    <property type="entry name" value="Apolipoprotein"/>
    <property type="match status" value="1"/>
</dbReference>
<dbReference type="EMBL" id="OX395133">
    <property type="protein sequence ID" value="CAI5780965.1"/>
    <property type="molecule type" value="Genomic_DNA"/>
</dbReference>
<dbReference type="Proteomes" id="UP001178461">
    <property type="component" value="Chromosome 8"/>
</dbReference>
<feature type="signal peptide" evidence="1">
    <location>
        <begin position="1"/>
        <end position="18"/>
    </location>
</feature>
<keyword evidence="3" id="KW-1185">Reference proteome</keyword>
<gene>
    <name evidence="2" type="ORF">PODLI_1B037718</name>
</gene>
<protein>
    <recommendedName>
        <fullName evidence="4">Apolipoprotein A-I</fullName>
    </recommendedName>
</protein>
<sequence length="245" mass="28333">MKFFILTLALAILTGTWASVLRDEPDSKLEKLIQQGREDARNFIETLFGKVTIVERREEGREILKFLEYVYLNISRRLDSLEKELPDEVMQAFDLVLGVPYQVAEKAITALYDLQRHRRHNLEALQSALAGYVDPVLERVGPYAATVRSAVIARAQEINHEIDEKLPQQVQALRTQLDPHIKKLRELQAALPPYLDHIQQLIRKGAETIHKHLLKPYVGPIVQLRQKYKKDFREWARAPVFSPNP</sequence>